<dbReference type="SUPFAM" id="SSF53300">
    <property type="entry name" value="vWA-like"/>
    <property type="match status" value="1"/>
</dbReference>
<name>A0A6N9YRQ5_9ACTN</name>
<dbReference type="Gene3D" id="3.40.50.410">
    <property type="entry name" value="von Willebrand factor, type A domain"/>
    <property type="match status" value="1"/>
</dbReference>
<dbReference type="InterPro" id="IPR036465">
    <property type="entry name" value="vWFA_dom_sf"/>
</dbReference>
<evidence type="ECO:0000313" key="3">
    <source>
        <dbReference type="Proteomes" id="UP000469185"/>
    </source>
</evidence>
<gene>
    <name evidence="2" type="ORF">G1H11_20215</name>
</gene>
<keyword evidence="3" id="KW-1185">Reference proteome</keyword>
<dbReference type="PROSITE" id="PS50234">
    <property type="entry name" value="VWFA"/>
    <property type="match status" value="1"/>
</dbReference>
<reference evidence="2 3" key="1">
    <citation type="submission" date="2020-02" db="EMBL/GenBank/DDBJ databases">
        <authorList>
            <person name="Li X.-J."/>
            <person name="Feng X.-M."/>
        </authorList>
    </citation>
    <scope>NUCLEOTIDE SEQUENCE [LARGE SCALE GENOMIC DNA]</scope>
    <source>
        <strain evidence="2 3">CGMCC 4.7225</strain>
    </source>
</reference>
<sequence length="553" mass="57905">MPGRHASAVHKDVPWSRILAIVVAAVAVLGAGALGVREIIDARADSCDSTPVAVAVDPALAEAVTDLAREYETDARRSPDTCVQLSVSGAAGADVASSLGGAQRPAMWIPDSSTWTLRVDEPDALENLGQVASSPLTVVTARSAAAELGWPDGDFSWQALAANDQVRVSDPATTAEGLTSALAIHAALGELDDVQRVGALSAMSRAVVPTISDAYASLSEGDSGIIVASEQSVIAHNASADGAGVVAIYPVEGTFELDFPALAVTPADAPQRSREIVTGFADFLQSAEAADRLHAAGFRDPTGAAAPGAGITDGTQPAMPELLELPESEAVAQFMQQWAALSQEMRMLTVIDVSGSMNENVPSGGSRIEVTRDAALEAVELLPASSEVGLWVFSILRDPPDRHHLELAPVGPLNEETEGLPHRDELTAALESLPERVVGGTALYDTTLAAFRHMQETYVPGKVNSVVLMTDGRDEDNPASIGLDALIDTLRDEFDPQAPVPVITIGFGPDADMAALHEISDATGTTAYQAEDADDIEEVFLRAMIERQCRPDC</sequence>
<accession>A0A6N9YRQ5</accession>
<dbReference type="SMART" id="SM00327">
    <property type="entry name" value="VWA"/>
    <property type="match status" value="1"/>
</dbReference>
<dbReference type="Pfam" id="PF13531">
    <property type="entry name" value="SBP_bac_11"/>
    <property type="match status" value="1"/>
</dbReference>
<dbReference type="Pfam" id="PF00092">
    <property type="entry name" value="VWA"/>
    <property type="match status" value="1"/>
</dbReference>
<dbReference type="AlphaFoldDB" id="A0A6N9YRQ5"/>
<dbReference type="Proteomes" id="UP000469185">
    <property type="component" value="Unassembled WGS sequence"/>
</dbReference>
<evidence type="ECO:0000259" key="1">
    <source>
        <dbReference type="PROSITE" id="PS50234"/>
    </source>
</evidence>
<dbReference type="RefSeq" id="WP_163820395.1">
    <property type="nucleotide sequence ID" value="NZ_JAAGOB010000012.1"/>
</dbReference>
<protein>
    <submittedName>
        <fullName evidence="2">VWA domain-containing protein</fullName>
    </submittedName>
</protein>
<proteinExistence type="predicted"/>
<organism evidence="2 3">
    <name type="scientific">Phytoactinopolyspora alkaliphila</name>
    <dbReference type="NCBI Taxonomy" id="1783498"/>
    <lineage>
        <taxon>Bacteria</taxon>
        <taxon>Bacillati</taxon>
        <taxon>Actinomycetota</taxon>
        <taxon>Actinomycetes</taxon>
        <taxon>Jiangellales</taxon>
        <taxon>Jiangellaceae</taxon>
        <taxon>Phytoactinopolyspora</taxon>
    </lineage>
</organism>
<feature type="domain" description="VWFA" evidence="1">
    <location>
        <begin position="346"/>
        <end position="544"/>
    </location>
</feature>
<evidence type="ECO:0000313" key="2">
    <source>
        <dbReference type="EMBL" id="NED97627.1"/>
    </source>
</evidence>
<dbReference type="SUPFAM" id="SSF53850">
    <property type="entry name" value="Periplasmic binding protein-like II"/>
    <property type="match status" value="1"/>
</dbReference>
<dbReference type="EMBL" id="JAAGOB010000012">
    <property type="protein sequence ID" value="NED97627.1"/>
    <property type="molecule type" value="Genomic_DNA"/>
</dbReference>
<dbReference type="InterPro" id="IPR002035">
    <property type="entry name" value="VWF_A"/>
</dbReference>
<dbReference type="Gene3D" id="3.40.190.10">
    <property type="entry name" value="Periplasmic binding protein-like II"/>
    <property type="match status" value="2"/>
</dbReference>
<comment type="caution">
    <text evidence="2">The sequence shown here is derived from an EMBL/GenBank/DDBJ whole genome shotgun (WGS) entry which is preliminary data.</text>
</comment>